<comment type="caution">
    <text evidence="1">The sequence shown here is derived from an EMBL/GenBank/DDBJ whole genome shotgun (WGS) entry which is preliminary data.</text>
</comment>
<evidence type="ECO:0000313" key="1">
    <source>
        <dbReference type="EMBL" id="CAJ2634014.1"/>
    </source>
</evidence>
<accession>A0ACB0IQ11</accession>
<evidence type="ECO:0000313" key="2">
    <source>
        <dbReference type="Proteomes" id="UP001177021"/>
    </source>
</evidence>
<dbReference type="Proteomes" id="UP001177021">
    <property type="component" value="Unassembled WGS sequence"/>
</dbReference>
<organism evidence="1 2">
    <name type="scientific">Trifolium pratense</name>
    <name type="common">Red clover</name>
    <dbReference type="NCBI Taxonomy" id="57577"/>
    <lineage>
        <taxon>Eukaryota</taxon>
        <taxon>Viridiplantae</taxon>
        <taxon>Streptophyta</taxon>
        <taxon>Embryophyta</taxon>
        <taxon>Tracheophyta</taxon>
        <taxon>Spermatophyta</taxon>
        <taxon>Magnoliopsida</taxon>
        <taxon>eudicotyledons</taxon>
        <taxon>Gunneridae</taxon>
        <taxon>Pentapetalae</taxon>
        <taxon>rosids</taxon>
        <taxon>fabids</taxon>
        <taxon>Fabales</taxon>
        <taxon>Fabaceae</taxon>
        <taxon>Papilionoideae</taxon>
        <taxon>50 kb inversion clade</taxon>
        <taxon>NPAAA clade</taxon>
        <taxon>Hologalegina</taxon>
        <taxon>IRL clade</taxon>
        <taxon>Trifolieae</taxon>
        <taxon>Trifolium</taxon>
    </lineage>
</organism>
<proteinExistence type="predicted"/>
<reference evidence="1" key="1">
    <citation type="submission" date="2023-10" db="EMBL/GenBank/DDBJ databases">
        <authorList>
            <person name="Rodriguez Cubillos JULIANA M."/>
            <person name="De Vega J."/>
        </authorList>
    </citation>
    <scope>NUCLEOTIDE SEQUENCE</scope>
</reference>
<keyword evidence="2" id="KW-1185">Reference proteome</keyword>
<sequence length="115" mass="13497">MDVNVMASEEVISITADEDQLNLPMSYESYEYDVFLCFRGLDTRHTFAATLHNALRCNRFKTFMDDGGFKMGDKISLLKYQGFQLLCSPKNLQLPFIVLRNWPRYWSVKRQKINT</sequence>
<protein>
    <submittedName>
        <fullName evidence="1">Uncharacterized protein</fullName>
    </submittedName>
</protein>
<dbReference type="EMBL" id="CASHSV030000002">
    <property type="protein sequence ID" value="CAJ2634014.1"/>
    <property type="molecule type" value="Genomic_DNA"/>
</dbReference>
<gene>
    <name evidence="1" type="ORF">MILVUS5_LOCUS5014</name>
</gene>
<name>A0ACB0IQ11_TRIPR</name>